<proteinExistence type="predicted"/>
<feature type="transmembrane region" description="Helical" evidence="1">
    <location>
        <begin position="354"/>
        <end position="373"/>
    </location>
</feature>
<gene>
    <name evidence="2" type="ORF">F9K24_03840</name>
</gene>
<dbReference type="Pfam" id="PF05940">
    <property type="entry name" value="NnrS"/>
    <property type="match status" value="1"/>
</dbReference>
<sequence length="381" mass="42824">MHLLSDLSVNPYRMFFPIGIVGLLYALTRMILPFSGEGVYWHREAMIGLFLLPVAVGFLFTAGPKFFASFLPHAVELVGGFALFLSMFAFSLLDLRLPFHIAKITLLLLLLNFLAIRFIKRRSGNPVFSSFVFLGPLAGLLGSIAALISLFSSQSIFYEWSRSLYFHGMFWILFFGVGVKFFPMITLTTRGLRDLTPYEKFVSSSHALWTAIAVILLGSFIIEGAGFVKTAMWVRAFALFFMAKEGWLLFIKSPRKGVFTFFLKAGLWTTLLAHFVFPFFPEQRVHLYHLVFTGGFMMGTLLVMGRVSLAHERLPLDTEVKSKVAAAAFFLIYAATWVRATAHLVPTYLPHLQYAAAMAALGVVLLAGLYFWLYKKEHGNG</sequence>
<comment type="caution">
    <text evidence="2">The sequence shown here is derived from an EMBL/GenBank/DDBJ whole genome shotgun (WGS) entry which is preliminary data.</text>
</comment>
<feature type="transmembrane region" description="Helical" evidence="1">
    <location>
        <begin position="258"/>
        <end position="280"/>
    </location>
</feature>
<feature type="transmembrane region" description="Helical" evidence="1">
    <location>
        <begin position="207"/>
        <end position="227"/>
    </location>
</feature>
<reference evidence="2 3" key="1">
    <citation type="submission" date="2019-10" db="EMBL/GenBank/DDBJ databases">
        <title>Extracellular Electron Transfer in a Candidatus Methanoperedens spp. Enrichment Culture.</title>
        <authorList>
            <person name="Berger S."/>
            <person name="Rangel Shaw D."/>
            <person name="Berben T."/>
            <person name="In 'T Zandt M."/>
            <person name="Frank J."/>
            <person name="Reimann J."/>
            <person name="Jetten M.S.M."/>
            <person name="Welte C.U."/>
        </authorList>
    </citation>
    <scope>NUCLEOTIDE SEQUENCE [LARGE SCALE GENOMIC DNA]</scope>
    <source>
        <strain evidence="2">SB12</strain>
    </source>
</reference>
<feature type="transmembrane region" description="Helical" evidence="1">
    <location>
        <begin position="233"/>
        <end position="251"/>
    </location>
</feature>
<feature type="transmembrane region" description="Helical" evidence="1">
    <location>
        <begin position="286"/>
        <end position="304"/>
    </location>
</feature>
<organism evidence="2 3">
    <name type="scientific">Leptonema illini</name>
    <dbReference type="NCBI Taxonomy" id="183"/>
    <lineage>
        <taxon>Bacteria</taxon>
        <taxon>Pseudomonadati</taxon>
        <taxon>Spirochaetota</taxon>
        <taxon>Spirochaetia</taxon>
        <taxon>Leptospirales</taxon>
        <taxon>Leptospiraceae</taxon>
        <taxon>Leptonema</taxon>
    </lineage>
</organism>
<dbReference type="AlphaFoldDB" id="A0A833H4C5"/>
<evidence type="ECO:0000313" key="2">
    <source>
        <dbReference type="EMBL" id="KAB2934922.1"/>
    </source>
</evidence>
<feature type="transmembrane region" description="Helical" evidence="1">
    <location>
        <begin position="164"/>
        <end position="187"/>
    </location>
</feature>
<evidence type="ECO:0000313" key="3">
    <source>
        <dbReference type="Proteomes" id="UP000460298"/>
    </source>
</evidence>
<protein>
    <submittedName>
        <fullName evidence="2">NnrS family protein</fullName>
    </submittedName>
</protein>
<dbReference type="Proteomes" id="UP000460298">
    <property type="component" value="Unassembled WGS sequence"/>
</dbReference>
<dbReference type="EMBL" id="WBUI01000002">
    <property type="protein sequence ID" value="KAB2934922.1"/>
    <property type="molecule type" value="Genomic_DNA"/>
</dbReference>
<keyword evidence="1" id="KW-0472">Membrane</keyword>
<feature type="transmembrane region" description="Helical" evidence="1">
    <location>
        <begin position="99"/>
        <end position="119"/>
    </location>
</feature>
<keyword evidence="1" id="KW-1133">Transmembrane helix</keyword>
<feature type="transmembrane region" description="Helical" evidence="1">
    <location>
        <begin position="324"/>
        <end position="342"/>
    </location>
</feature>
<feature type="transmembrane region" description="Helical" evidence="1">
    <location>
        <begin position="12"/>
        <end position="32"/>
    </location>
</feature>
<dbReference type="InterPro" id="IPR010266">
    <property type="entry name" value="NnrS"/>
</dbReference>
<feature type="transmembrane region" description="Helical" evidence="1">
    <location>
        <begin position="44"/>
        <end position="62"/>
    </location>
</feature>
<evidence type="ECO:0000256" key="1">
    <source>
        <dbReference type="SAM" id="Phobius"/>
    </source>
</evidence>
<accession>A0A833H4C5</accession>
<feature type="transmembrane region" description="Helical" evidence="1">
    <location>
        <begin position="74"/>
        <end position="93"/>
    </location>
</feature>
<keyword evidence="1" id="KW-0812">Transmembrane</keyword>
<name>A0A833H4C5_9LEPT</name>
<feature type="transmembrane region" description="Helical" evidence="1">
    <location>
        <begin position="131"/>
        <end position="152"/>
    </location>
</feature>